<protein>
    <submittedName>
        <fullName evidence="1">Uncharacterized protein</fullName>
    </submittedName>
</protein>
<accession>A0A832YSW4</accession>
<comment type="caution">
    <text evidence="1">The sequence shown here is derived from an EMBL/GenBank/DDBJ whole genome shotgun (WGS) entry which is preliminary data.</text>
</comment>
<dbReference type="AlphaFoldDB" id="A0A832YSW4"/>
<sequence>MESYEGVSLDDTVELPIKPGIPQSVIVRVMEICGVEYKLKDTNMLDNKYPVLYGSRENIENAKKYLKLFTESKLVLRDIARLARRFNTVAKIYTEDDDLKYIMEIVSQNVTNRDKLKILEKVPESNEDCETLDLCGKKIYVYV</sequence>
<gene>
    <name evidence="1" type="ORF">EYG76_01650</name>
</gene>
<name>A0A832YSW4_9EURY</name>
<reference evidence="1" key="1">
    <citation type="journal article" date="2020" name="ISME J.">
        <title>Gammaproteobacteria mediating utilization of methyl-, sulfur- and petroleum organic compounds in deep ocean hydrothermal plumes.</title>
        <authorList>
            <person name="Zhou Z."/>
            <person name="Liu Y."/>
            <person name="Pan J."/>
            <person name="Cron B.R."/>
            <person name="Toner B.M."/>
            <person name="Anantharaman K."/>
            <person name="Breier J.A."/>
            <person name="Dick G.J."/>
            <person name="Li M."/>
        </authorList>
    </citation>
    <scope>NUCLEOTIDE SEQUENCE</scope>
    <source>
        <strain evidence="1">SZUA-1385</strain>
    </source>
</reference>
<evidence type="ECO:0000313" key="2">
    <source>
        <dbReference type="Proteomes" id="UP000605144"/>
    </source>
</evidence>
<proteinExistence type="predicted"/>
<evidence type="ECO:0000313" key="1">
    <source>
        <dbReference type="EMBL" id="HIP16994.1"/>
    </source>
</evidence>
<dbReference type="EMBL" id="DQSV01000035">
    <property type="protein sequence ID" value="HIP16994.1"/>
    <property type="molecule type" value="Genomic_DNA"/>
</dbReference>
<organism evidence="1 2">
    <name type="scientific">Methanothermococcus okinawensis</name>
    <dbReference type="NCBI Taxonomy" id="155863"/>
    <lineage>
        <taxon>Archaea</taxon>
        <taxon>Methanobacteriati</taxon>
        <taxon>Methanobacteriota</taxon>
        <taxon>Methanomada group</taxon>
        <taxon>Methanococci</taxon>
        <taxon>Methanococcales</taxon>
        <taxon>Methanococcaceae</taxon>
        <taxon>Methanothermococcus</taxon>
    </lineage>
</organism>
<dbReference type="Proteomes" id="UP000605144">
    <property type="component" value="Unassembled WGS sequence"/>
</dbReference>